<dbReference type="GO" id="GO:0009103">
    <property type="term" value="P:lipopolysaccharide biosynthetic process"/>
    <property type="evidence" value="ECO:0007669"/>
    <property type="project" value="TreeGrafter"/>
</dbReference>
<keyword evidence="5" id="KW-1185">Reference proteome</keyword>
<proteinExistence type="predicted"/>
<evidence type="ECO:0000313" key="5">
    <source>
        <dbReference type="Proteomes" id="UP000521379"/>
    </source>
</evidence>
<gene>
    <name evidence="4" type="ORF">GTW58_01970</name>
</gene>
<dbReference type="EMBL" id="JAAVUN010000002">
    <property type="protein sequence ID" value="NKE08733.1"/>
    <property type="molecule type" value="Genomic_DNA"/>
</dbReference>
<dbReference type="AlphaFoldDB" id="A0A846TJT2"/>
<dbReference type="PANTHER" id="PTHR46401:SF2">
    <property type="entry name" value="GLYCOSYLTRANSFERASE WBBK-RELATED"/>
    <property type="match status" value="1"/>
</dbReference>
<evidence type="ECO:0000313" key="4">
    <source>
        <dbReference type="EMBL" id="NKE08733.1"/>
    </source>
</evidence>
<reference evidence="4 5" key="1">
    <citation type="submission" date="2020-02" db="EMBL/GenBank/DDBJ databases">
        <authorList>
            <person name="Sun Q."/>
        </authorList>
    </citation>
    <scope>NUCLEOTIDE SEQUENCE [LARGE SCALE GENOMIC DNA]</scope>
    <source>
        <strain evidence="4 5">YIM 13062</strain>
    </source>
</reference>
<dbReference type="Gene3D" id="3.40.50.2000">
    <property type="entry name" value="Glycogen Phosphorylase B"/>
    <property type="match status" value="2"/>
</dbReference>
<dbReference type="PANTHER" id="PTHR46401">
    <property type="entry name" value="GLYCOSYLTRANSFERASE WBBK-RELATED"/>
    <property type="match status" value="1"/>
</dbReference>
<dbReference type="Pfam" id="PF13692">
    <property type="entry name" value="Glyco_trans_1_4"/>
    <property type="match status" value="1"/>
</dbReference>
<organism evidence="4 5">
    <name type="scientific">Kocuria subflava</name>
    <dbReference type="NCBI Taxonomy" id="1736139"/>
    <lineage>
        <taxon>Bacteria</taxon>
        <taxon>Bacillati</taxon>
        <taxon>Actinomycetota</taxon>
        <taxon>Actinomycetes</taxon>
        <taxon>Micrococcales</taxon>
        <taxon>Micrococcaceae</taxon>
        <taxon>Kocuria</taxon>
    </lineage>
</organism>
<dbReference type="Proteomes" id="UP000521379">
    <property type="component" value="Unassembled WGS sequence"/>
</dbReference>
<accession>A0A846TJT2</accession>
<evidence type="ECO:0000259" key="3">
    <source>
        <dbReference type="Pfam" id="PF13439"/>
    </source>
</evidence>
<keyword evidence="2 4" id="KW-0808">Transferase</keyword>
<sequence>MTRLVIDARYVKVGRHDGISRYVTGLSHGVAQILPTRPDLDVQVMVSDPRQLDKLPDLAWFMGPDPVSAKELVTGQVLNRHRPDVVFSPMQTMGAIRRRFGLILTLHDLIYYDHPTPPGHLPAAVRAGWRLFHESVLPQRVALNRADAVATVSHTSAELIRRRRLTKRPVHVVPNAADAHQVVSVEQAHRLWEARSRQDAAHKLIYMGSFMPYKDVETLVRMAAALPHHELHLVSGISDSRRQELTDLAPHARLVFHNGLDDDAYRNLLQQATALVHASRGEGYGLPLMEAMSAGTPVVCSAIPIFREVAGNAALYAPVGDSRAFADAVRVLGDPERAWPLVQRGVAIAAASTWESSARELLSVVDDVRRRRLAP</sequence>
<feature type="domain" description="Glycosyltransferase subfamily 4-like N-terminal" evidence="3">
    <location>
        <begin position="76"/>
        <end position="179"/>
    </location>
</feature>
<evidence type="ECO:0000256" key="1">
    <source>
        <dbReference type="ARBA" id="ARBA00022676"/>
    </source>
</evidence>
<comment type="caution">
    <text evidence="4">The sequence shown here is derived from an EMBL/GenBank/DDBJ whole genome shotgun (WGS) entry which is preliminary data.</text>
</comment>
<keyword evidence="1" id="KW-0328">Glycosyltransferase</keyword>
<evidence type="ECO:0000256" key="2">
    <source>
        <dbReference type="ARBA" id="ARBA00022679"/>
    </source>
</evidence>
<dbReference type="Pfam" id="PF13439">
    <property type="entry name" value="Glyco_transf_4"/>
    <property type="match status" value="1"/>
</dbReference>
<protein>
    <submittedName>
        <fullName evidence="4">Glycosyltransferase family 4 protein</fullName>
    </submittedName>
</protein>
<dbReference type="SUPFAM" id="SSF53756">
    <property type="entry name" value="UDP-Glycosyltransferase/glycogen phosphorylase"/>
    <property type="match status" value="1"/>
</dbReference>
<dbReference type="InterPro" id="IPR028098">
    <property type="entry name" value="Glyco_trans_4-like_N"/>
</dbReference>
<dbReference type="CDD" id="cd03809">
    <property type="entry name" value="GT4_MtfB-like"/>
    <property type="match status" value="1"/>
</dbReference>
<name>A0A846TJT2_9MICC</name>
<dbReference type="GO" id="GO:0016757">
    <property type="term" value="F:glycosyltransferase activity"/>
    <property type="evidence" value="ECO:0007669"/>
    <property type="project" value="UniProtKB-KW"/>
</dbReference>